<dbReference type="InParanoid" id="A2DJW2"/>
<sequence>MYTGSNLKFADVEKMVMNSNNINAKIEFIDTIKAKYPTADDATKKTIIFSLFKLCREDIDVVRLHAVQVFMDDISIPKEYISNLIIKPETTFTAFKFNTYPYFGIFDTLLTDRLPLVRVSATQALSNSEFDQDQELSSVIMKTAAQMLNDNSNLVRAAAVHSLRKITSRNNTKFTIEKAQIRMVIAMLDDPIEENRHESLLLIKYLLVEDIQQVELMISGIALAASHYRHDRPLYIQSARSFGANNWFFFHLAVLKILKIIPDELDLYSMTTVIPLAALFAARKVQCFPLPESIAQHEETIEAIIEGCSDVSVVEENRPVNLDELSDYIKDNSGNANYFYQECTGLADAVDYVTGSGKDNYFQIVKTDDGQTIVNKISVSLILPEENTPSTALVYDRLAFFLPIQAKLNHPIENKLLVKSSAAFDPLELEGNGTLFKGSYKMQVVNSKIPYKITLQFMIQSEEGITNIGKPFDVWIVGRSYI</sequence>
<proteinExistence type="predicted"/>
<dbReference type="InterPro" id="IPR016024">
    <property type="entry name" value="ARM-type_fold"/>
</dbReference>
<dbReference type="PANTHER" id="PTHR20938">
    <property type="entry name" value="INTEGRATOR COMPLEX SUBUNIT 4"/>
    <property type="match status" value="1"/>
</dbReference>
<dbReference type="Proteomes" id="UP000001542">
    <property type="component" value="Unassembled WGS sequence"/>
</dbReference>
<protein>
    <submittedName>
        <fullName evidence="1">Uncharacterized protein</fullName>
    </submittedName>
</protein>
<dbReference type="AlphaFoldDB" id="A2DJW2"/>
<dbReference type="VEuPathDB" id="TrichDB:TVAG_452400"/>
<dbReference type="SUPFAM" id="SSF48371">
    <property type="entry name" value="ARM repeat"/>
    <property type="match status" value="1"/>
</dbReference>
<accession>A2DJW2</accession>
<reference evidence="1" key="1">
    <citation type="submission" date="2006-10" db="EMBL/GenBank/DDBJ databases">
        <authorList>
            <person name="Amadeo P."/>
            <person name="Zhao Q."/>
            <person name="Wortman J."/>
            <person name="Fraser-Liggett C."/>
            <person name="Carlton J."/>
        </authorList>
    </citation>
    <scope>NUCLEOTIDE SEQUENCE</scope>
    <source>
        <strain evidence="1">G3</strain>
    </source>
</reference>
<dbReference type="PANTHER" id="PTHR20938:SF0">
    <property type="entry name" value="INTEGRATOR COMPLEX SUBUNIT 4"/>
    <property type="match status" value="1"/>
</dbReference>
<dbReference type="EMBL" id="DS113209">
    <property type="protein sequence ID" value="EAY19326.1"/>
    <property type="molecule type" value="Genomic_DNA"/>
</dbReference>
<dbReference type="KEGG" id="tva:5464851"/>
<dbReference type="Gene3D" id="1.25.10.10">
    <property type="entry name" value="Leucine-rich Repeat Variant"/>
    <property type="match status" value="1"/>
</dbReference>
<dbReference type="InterPro" id="IPR011989">
    <property type="entry name" value="ARM-like"/>
</dbReference>
<dbReference type="VEuPathDB" id="TrichDB:TVAGG3_0290430"/>
<reference evidence="1" key="2">
    <citation type="journal article" date="2007" name="Science">
        <title>Draft genome sequence of the sexually transmitted pathogen Trichomonas vaginalis.</title>
        <authorList>
            <person name="Carlton J.M."/>
            <person name="Hirt R.P."/>
            <person name="Silva J.C."/>
            <person name="Delcher A.L."/>
            <person name="Schatz M."/>
            <person name="Zhao Q."/>
            <person name="Wortman J.R."/>
            <person name="Bidwell S.L."/>
            <person name="Alsmark U.C.M."/>
            <person name="Besteiro S."/>
            <person name="Sicheritz-Ponten T."/>
            <person name="Noel C.J."/>
            <person name="Dacks J.B."/>
            <person name="Foster P.G."/>
            <person name="Simillion C."/>
            <person name="Van de Peer Y."/>
            <person name="Miranda-Saavedra D."/>
            <person name="Barton G.J."/>
            <person name="Westrop G.D."/>
            <person name="Mueller S."/>
            <person name="Dessi D."/>
            <person name="Fiori P.L."/>
            <person name="Ren Q."/>
            <person name="Paulsen I."/>
            <person name="Zhang H."/>
            <person name="Bastida-Corcuera F.D."/>
            <person name="Simoes-Barbosa A."/>
            <person name="Brown M.T."/>
            <person name="Hayes R.D."/>
            <person name="Mukherjee M."/>
            <person name="Okumura C.Y."/>
            <person name="Schneider R."/>
            <person name="Smith A.J."/>
            <person name="Vanacova S."/>
            <person name="Villalvazo M."/>
            <person name="Haas B.J."/>
            <person name="Pertea M."/>
            <person name="Feldblyum T.V."/>
            <person name="Utterback T.R."/>
            <person name="Shu C.L."/>
            <person name="Osoegawa K."/>
            <person name="de Jong P.J."/>
            <person name="Hrdy I."/>
            <person name="Horvathova L."/>
            <person name="Zubacova Z."/>
            <person name="Dolezal P."/>
            <person name="Malik S.B."/>
            <person name="Logsdon J.M. Jr."/>
            <person name="Henze K."/>
            <person name="Gupta A."/>
            <person name="Wang C.C."/>
            <person name="Dunne R.L."/>
            <person name="Upcroft J.A."/>
            <person name="Upcroft P."/>
            <person name="White O."/>
            <person name="Salzberg S.L."/>
            <person name="Tang P."/>
            <person name="Chiu C.-H."/>
            <person name="Lee Y.-S."/>
            <person name="Embley T.M."/>
            <person name="Coombs G.H."/>
            <person name="Mottram J.C."/>
            <person name="Tachezy J."/>
            <person name="Fraser-Liggett C.M."/>
            <person name="Johnson P.J."/>
        </authorList>
    </citation>
    <scope>NUCLEOTIDE SEQUENCE [LARGE SCALE GENOMIC DNA]</scope>
    <source>
        <strain evidence="1">G3</strain>
    </source>
</reference>
<organism evidence="1 2">
    <name type="scientific">Trichomonas vaginalis (strain ATCC PRA-98 / G3)</name>
    <dbReference type="NCBI Taxonomy" id="412133"/>
    <lineage>
        <taxon>Eukaryota</taxon>
        <taxon>Metamonada</taxon>
        <taxon>Parabasalia</taxon>
        <taxon>Trichomonadida</taxon>
        <taxon>Trichomonadidae</taxon>
        <taxon>Trichomonas</taxon>
    </lineage>
</organism>
<keyword evidence="2" id="KW-1185">Reference proteome</keyword>
<gene>
    <name evidence="1" type="ORF">TVAG_452400</name>
</gene>
<evidence type="ECO:0000313" key="2">
    <source>
        <dbReference type="Proteomes" id="UP000001542"/>
    </source>
</evidence>
<name>A2DJW2_TRIV3</name>
<dbReference type="RefSeq" id="XP_001580312.1">
    <property type="nucleotide sequence ID" value="XM_001580262.1"/>
</dbReference>
<evidence type="ECO:0000313" key="1">
    <source>
        <dbReference type="EMBL" id="EAY19326.1"/>
    </source>
</evidence>